<keyword evidence="2" id="KW-1185">Reference proteome</keyword>
<reference evidence="1" key="1">
    <citation type="journal article" date="2022" name="Int. J. Mol. Sci.">
        <title>Draft Genome of Tanacetum Coccineum: Genomic Comparison of Closely Related Tanacetum-Family Plants.</title>
        <authorList>
            <person name="Yamashiro T."/>
            <person name="Shiraishi A."/>
            <person name="Nakayama K."/>
            <person name="Satake H."/>
        </authorList>
    </citation>
    <scope>NUCLEOTIDE SEQUENCE</scope>
</reference>
<comment type="caution">
    <text evidence="1">The sequence shown here is derived from an EMBL/GenBank/DDBJ whole genome shotgun (WGS) entry which is preliminary data.</text>
</comment>
<organism evidence="1 2">
    <name type="scientific">Tanacetum coccineum</name>
    <dbReference type="NCBI Taxonomy" id="301880"/>
    <lineage>
        <taxon>Eukaryota</taxon>
        <taxon>Viridiplantae</taxon>
        <taxon>Streptophyta</taxon>
        <taxon>Embryophyta</taxon>
        <taxon>Tracheophyta</taxon>
        <taxon>Spermatophyta</taxon>
        <taxon>Magnoliopsida</taxon>
        <taxon>eudicotyledons</taxon>
        <taxon>Gunneridae</taxon>
        <taxon>Pentapetalae</taxon>
        <taxon>asterids</taxon>
        <taxon>campanulids</taxon>
        <taxon>Asterales</taxon>
        <taxon>Asteraceae</taxon>
        <taxon>Asteroideae</taxon>
        <taxon>Anthemideae</taxon>
        <taxon>Anthemidinae</taxon>
        <taxon>Tanacetum</taxon>
    </lineage>
</organism>
<sequence>MTCTSMCLRTSNDLLLQSASLHIYNSEISTALHSSTILVAAAQKAKDYRQRIRGTREGNSSKRALRMSMKIKLPPLTARAHGSLIAPLKKCAMRQSDFCSAHWHDYGCEHNLQSLNDGELLQNAIAPDFNNYL</sequence>
<accession>A0ABQ4WXP3</accession>
<evidence type="ECO:0000313" key="2">
    <source>
        <dbReference type="Proteomes" id="UP001151760"/>
    </source>
</evidence>
<dbReference type="Proteomes" id="UP001151760">
    <property type="component" value="Unassembled WGS sequence"/>
</dbReference>
<gene>
    <name evidence="1" type="ORF">Tco_0652450</name>
</gene>
<proteinExistence type="predicted"/>
<reference evidence="1" key="2">
    <citation type="submission" date="2022-01" db="EMBL/GenBank/DDBJ databases">
        <authorList>
            <person name="Yamashiro T."/>
            <person name="Shiraishi A."/>
            <person name="Satake H."/>
            <person name="Nakayama K."/>
        </authorList>
    </citation>
    <scope>NUCLEOTIDE SEQUENCE</scope>
</reference>
<protein>
    <submittedName>
        <fullName evidence="1">Uncharacterized protein</fullName>
    </submittedName>
</protein>
<evidence type="ECO:0000313" key="1">
    <source>
        <dbReference type="EMBL" id="GJS57666.1"/>
    </source>
</evidence>
<dbReference type="EMBL" id="BQNB010009023">
    <property type="protein sequence ID" value="GJS57666.1"/>
    <property type="molecule type" value="Genomic_DNA"/>
</dbReference>
<name>A0ABQ4WXP3_9ASTR</name>